<evidence type="ECO:0000313" key="3">
    <source>
        <dbReference type="Proteomes" id="UP000799424"/>
    </source>
</evidence>
<keyword evidence="3" id="KW-1185">Reference proteome</keyword>
<accession>A0A6A6ZLV1</accession>
<proteinExistence type="predicted"/>
<evidence type="ECO:0000313" key="2">
    <source>
        <dbReference type="EMBL" id="KAF2821205.1"/>
    </source>
</evidence>
<dbReference type="Pfam" id="PF24864">
    <property type="entry name" value="DUF7730"/>
    <property type="match status" value="1"/>
</dbReference>
<organism evidence="2 3">
    <name type="scientific">Ophiobolus disseminans</name>
    <dbReference type="NCBI Taxonomy" id="1469910"/>
    <lineage>
        <taxon>Eukaryota</taxon>
        <taxon>Fungi</taxon>
        <taxon>Dikarya</taxon>
        <taxon>Ascomycota</taxon>
        <taxon>Pezizomycotina</taxon>
        <taxon>Dothideomycetes</taxon>
        <taxon>Pleosporomycetidae</taxon>
        <taxon>Pleosporales</taxon>
        <taxon>Pleosporineae</taxon>
        <taxon>Phaeosphaeriaceae</taxon>
        <taxon>Ophiobolus</taxon>
    </lineage>
</organism>
<dbReference type="AlphaFoldDB" id="A0A6A6ZLV1"/>
<dbReference type="PANTHER" id="PTHR38790">
    <property type="entry name" value="2EXR DOMAIN-CONTAINING PROTEIN-RELATED"/>
    <property type="match status" value="1"/>
</dbReference>
<dbReference type="InterPro" id="IPR056632">
    <property type="entry name" value="DUF7730"/>
</dbReference>
<reference evidence="2" key="1">
    <citation type="journal article" date="2020" name="Stud. Mycol.">
        <title>101 Dothideomycetes genomes: a test case for predicting lifestyles and emergence of pathogens.</title>
        <authorList>
            <person name="Haridas S."/>
            <person name="Albert R."/>
            <person name="Binder M."/>
            <person name="Bloem J."/>
            <person name="Labutti K."/>
            <person name="Salamov A."/>
            <person name="Andreopoulos B."/>
            <person name="Baker S."/>
            <person name="Barry K."/>
            <person name="Bills G."/>
            <person name="Bluhm B."/>
            <person name="Cannon C."/>
            <person name="Castanera R."/>
            <person name="Culley D."/>
            <person name="Daum C."/>
            <person name="Ezra D."/>
            <person name="Gonzalez J."/>
            <person name="Henrissat B."/>
            <person name="Kuo A."/>
            <person name="Liang C."/>
            <person name="Lipzen A."/>
            <person name="Lutzoni F."/>
            <person name="Magnuson J."/>
            <person name="Mondo S."/>
            <person name="Nolan M."/>
            <person name="Ohm R."/>
            <person name="Pangilinan J."/>
            <person name="Park H.-J."/>
            <person name="Ramirez L."/>
            <person name="Alfaro M."/>
            <person name="Sun H."/>
            <person name="Tritt A."/>
            <person name="Yoshinaga Y."/>
            <person name="Zwiers L.-H."/>
            <person name="Turgeon B."/>
            <person name="Goodwin S."/>
            <person name="Spatafora J."/>
            <person name="Crous P."/>
            <person name="Grigoriev I."/>
        </authorList>
    </citation>
    <scope>NUCLEOTIDE SEQUENCE</scope>
    <source>
        <strain evidence="2">CBS 113818</strain>
    </source>
</reference>
<dbReference type="EMBL" id="MU006238">
    <property type="protein sequence ID" value="KAF2821205.1"/>
    <property type="molecule type" value="Genomic_DNA"/>
</dbReference>
<protein>
    <recommendedName>
        <fullName evidence="1">DUF7730 domain-containing protein</fullName>
    </recommendedName>
</protein>
<gene>
    <name evidence="2" type="ORF">CC86DRAFT_110463</name>
</gene>
<dbReference type="PANTHER" id="PTHR38790:SF4">
    <property type="entry name" value="2EXR DOMAIN-CONTAINING PROTEIN"/>
    <property type="match status" value="1"/>
</dbReference>
<dbReference type="OrthoDB" id="5413827at2759"/>
<sequence length="207" mass="23821">METLTWARNQRESPLLRLPAELRLQIYDYVIGSRIVHISFRWIPRFDPTGFKYDYLQDLEPLLEQSERAVHKQAIQIGSDISSLARTCQLVRKETACLPFQAYTWAFGNAFVLDSWLRTEGKIPLQQKRAVKTIALPAPGPYRSSERVLLSLREVFLTGHFSALGTFASEPKHWASRQALMLTLKKPKTAATWEWNGAHATYLKDLF</sequence>
<name>A0A6A6ZLV1_9PLEO</name>
<feature type="domain" description="DUF7730" evidence="1">
    <location>
        <begin position="9"/>
        <end position="104"/>
    </location>
</feature>
<evidence type="ECO:0000259" key="1">
    <source>
        <dbReference type="Pfam" id="PF24864"/>
    </source>
</evidence>
<dbReference type="Proteomes" id="UP000799424">
    <property type="component" value="Unassembled WGS sequence"/>
</dbReference>